<evidence type="ECO:0000313" key="1">
    <source>
        <dbReference type="EMBL" id="AYG04940.1"/>
    </source>
</evidence>
<dbReference type="AlphaFoldDB" id="A0A387BV06"/>
<dbReference type="RefSeq" id="WP_120790468.1">
    <property type="nucleotide sequence ID" value="NZ_CP032624.1"/>
</dbReference>
<dbReference type="KEGG" id="gry:D7I44_16370"/>
<sequence>MADTVAEHLQVKKGESIAIVGATAEQRALLLPLPEGSTEASVADADAVFAFSPDLDQLHRDLADLLPQLVNTRVVWLGYLKGGKGPLNRDIIARAVLEHGWRAIGNRPLNDEWSAVRVRPLKNDEDPLALRP</sequence>
<reference evidence="1 2" key="1">
    <citation type="submission" date="2018-09" db="EMBL/GenBank/DDBJ databases">
        <title>Genome sequencing of strain 2DFW10M-5.</title>
        <authorList>
            <person name="Heo J."/>
            <person name="Kim S.-J."/>
            <person name="Kwon S.-W."/>
        </authorList>
    </citation>
    <scope>NUCLEOTIDE SEQUENCE [LARGE SCALE GENOMIC DNA]</scope>
    <source>
        <strain evidence="1 2">2DFW10M-5</strain>
    </source>
</reference>
<evidence type="ECO:0008006" key="3">
    <source>
        <dbReference type="Google" id="ProtNLM"/>
    </source>
</evidence>
<evidence type="ECO:0000313" key="2">
    <source>
        <dbReference type="Proteomes" id="UP000275069"/>
    </source>
</evidence>
<dbReference type="OrthoDB" id="9800461at2"/>
<organism evidence="1 2">
    <name type="scientific">Gryllotalpicola protaetiae</name>
    <dbReference type="NCBI Taxonomy" id="2419771"/>
    <lineage>
        <taxon>Bacteria</taxon>
        <taxon>Bacillati</taxon>
        <taxon>Actinomycetota</taxon>
        <taxon>Actinomycetes</taxon>
        <taxon>Micrococcales</taxon>
        <taxon>Microbacteriaceae</taxon>
        <taxon>Gryllotalpicola</taxon>
    </lineage>
</organism>
<keyword evidence="2" id="KW-1185">Reference proteome</keyword>
<proteinExistence type="predicted"/>
<dbReference type="EMBL" id="CP032624">
    <property type="protein sequence ID" value="AYG04940.1"/>
    <property type="molecule type" value="Genomic_DNA"/>
</dbReference>
<dbReference type="Proteomes" id="UP000275069">
    <property type="component" value="Chromosome"/>
</dbReference>
<protein>
    <recommendedName>
        <fullName evidence="3">DUF3052 family protein</fullName>
    </recommendedName>
</protein>
<accession>A0A387BV06</accession>
<name>A0A387BV06_9MICO</name>
<gene>
    <name evidence="1" type="ORF">D7I44_16370</name>
</gene>